<evidence type="ECO:0008006" key="3">
    <source>
        <dbReference type="Google" id="ProtNLM"/>
    </source>
</evidence>
<dbReference type="InterPro" id="IPR043502">
    <property type="entry name" value="DNA/RNA_pol_sf"/>
</dbReference>
<accession>A0AAW2NZD0</accession>
<organism evidence="2">
    <name type="scientific">Sesamum calycinum</name>
    <dbReference type="NCBI Taxonomy" id="2727403"/>
    <lineage>
        <taxon>Eukaryota</taxon>
        <taxon>Viridiplantae</taxon>
        <taxon>Streptophyta</taxon>
        <taxon>Embryophyta</taxon>
        <taxon>Tracheophyta</taxon>
        <taxon>Spermatophyta</taxon>
        <taxon>Magnoliopsida</taxon>
        <taxon>eudicotyledons</taxon>
        <taxon>Gunneridae</taxon>
        <taxon>Pentapetalae</taxon>
        <taxon>asterids</taxon>
        <taxon>lamiids</taxon>
        <taxon>Lamiales</taxon>
        <taxon>Pedaliaceae</taxon>
        <taxon>Sesamum</taxon>
    </lineage>
</organism>
<name>A0AAW2NZD0_9LAMI</name>
<comment type="caution">
    <text evidence="2">The sequence shown here is derived from an EMBL/GenBank/DDBJ whole genome shotgun (WGS) entry which is preliminary data.</text>
</comment>
<dbReference type="PANTHER" id="PTHR48475:SF1">
    <property type="entry name" value="RNASE H TYPE-1 DOMAIN-CONTAINING PROTEIN"/>
    <property type="match status" value="1"/>
</dbReference>
<sequence>MANEVKIPNLETFPREGHKTVPGERVDTNDPPRKGVIRMIAGGSNGGDSHHSRKSQVREAYDITMKEVLDVEAIRYPLIQFGWTERAKADRVNSTLNCFISKAAEKSLPFFKVLRKAKKFEWDTSYEQAFEELKKYLLGLPLLVKPIQGNTLYLSLSTTPQAVSSVLIREDGGKQMPIYYVNKTSGKSDTSSQLVKWVVELSEYDISYIPRTTIKAHALAEFVSEMAGTPTEEAPKAKKWLLYVDGSSTT</sequence>
<gene>
    <name evidence="2" type="ORF">Scaly_1791600</name>
</gene>
<proteinExistence type="predicted"/>
<feature type="region of interest" description="Disordered" evidence="1">
    <location>
        <begin position="14"/>
        <end position="33"/>
    </location>
</feature>
<protein>
    <recommendedName>
        <fullName evidence="3">Reverse transcriptase/retrotransposon-derived protein RNase H-like domain-containing protein</fullName>
    </recommendedName>
</protein>
<dbReference type="EMBL" id="JACGWM010000010">
    <property type="protein sequence ID" value="KAL0347756.1"/>
    <property type="molecule type" value="Genomic_DNA"/>
</dbReference>
<dbReference type="SUPFAM" id="SSF56672">
    <property type="entry name" value="DNA/RNA polymerases"/>
    <property type="match status" value="1"/>
</dbReference>
<dbReference type="PANTHER" id="PTHR48475">
    <property type="entry name" value="RIBONUCLEASE H"/>
    <property type="match status" value="1"/>
</dbReference>
<evidence type="ECO:0000313" key="2">
    <source>
        <dbReference type="EMBL" id="KAL0347756.1"/>
    </source>
</evidence>
<reference evidence="2" key="2">
    <citation type="journal article" date="2024" name="Plant">
        <title>Genomic evolution and insights into agronomic trait innovations of Sesamum species.</title>
        <authorList>
            <person name="Miao H."/>
            <person name="Wang L."/>
            <person name="Qu L."/>
            <person name="Liu H."/>
            <person name="Sun Y."/>
            <person name="Le M."/>
            <person name="Wang Q."/>
            <person name="Wei S."/>
            <person name="Zheng Y."/>
            <person name="Lin W."/>
            <person name="Duan Y."/>
            <person name="Cao H."/>
            <person name="Xiong S."/>
            <person name="Wang X."/>
            <person name="Wei L."/>
            <person name="Li C."/>
            <person name="Ma Q."/>
            <person name="Ju M."/>
            <person name="Zhao R."/>
            <person name="Li G."/>
            <person name="Mu C."/>
            <person name="Tian Q."/>
            <person name="Mei H."/>
            <person name="Zhang T."/>
            <person name="Gao T."/>
            <person name="Zhang H."/>
        </authorList>
    </citation>
    <scope>NUCLEOTIDE SEQUENCE</scope>
    <source>
        <strain evidence="2">KEN8</strain>
    </source>
</reference>
<reference evidence="2" key="1">
    <citation type="submission" date="2020-06" db="EMBL/GenBank/DDBJ databases">
        <authorList>
            <person name="Li T."/>
            <person name="Hu X."/>
            <person name="Zhang T."/>
            <person name="Song X."/>
            <person name="Zhang H."/>
            <person name="Dai N."/>
            <person name="Sheng W."/>
            <person name="Hou X."/>
            <person name="Wei L."/>
        </authorList>
    </citation>
    <scope>NUCLEOTIDE SEQUENCE</scope>
    <source>
        <strain evidence="2">KEN8</strain>
        <tissue evidence="2">Leaf</tissue>
    </source>
</reference>
<dbReference type="Gene3D" id="3.30.70.270">
    <property type="match status" value="1"/>
</dbReference>
<evidence type="ECO:0000256" key="1">
    <source>
        <dbReference type="SAM" id="MobiDB-lite"/>
    </source>
</evidence>
<dbReference type="InterPro" id="IPR043128">
    <property type="entry name" value="Rev_trsase/Diguanyl_cyclase"/>
</dbReference>
<dbReference type="AlphaFoldDB" id="A0AAW2NZD0"/>